<dbReference type="RefSeq" id="WP_322420370.1">
    <property type="nucleotide sequence ID" value="NZ_JAXQNN010000001.1"/>
</dbReference>
<evidence type="ECO:0000256" key="6">
    <source>
        <dbReference type="PROSITE-ProRule" id="PRU00169"/>
    </source>
</evidence>
<keyword evidence="9" id="KW-1185">Reference proteome</keyword>
<accession>A0ABU5KJD1</accession>
<gene>
    <name evidence="8" type="ORF">UFB30_03970</name>
</gene>
<keyword evidence="2" id="KW-0902">Two-component regulatory system</keyword>
<evidence type="ECO:0000256" key="4">
    <source>
        <dbReference type="ARBA" id="ARBA00023125"/>
    </source>
</evidence>
<name>A0ABU5KJD1_9BACL</name>
<keyword evidence="5" id="KW-0804">Transcription</keyword>
<dbReference type="SUPFAM" id="SSF52172">
    <property type="entry name" value="CheY-like"/>
    <property type="match status" value="1"/>
</dbReference>
<dbReference type="InterPro" id="IPR001867">
    <property type="entry name" value="OmpR/PhoB-type_DNA-bd"/>
</dbReference>
<dbReference type="Gene3D" id="1.10.10.10">
    <property type="entry name" value="Winged helix-like DNA-binding domain superfamily/Winged helix DNA-binding domain"/>
    <property type="match status" value="1"/>
</dbReference>
<sequence length="380" mass="44851">MLKAVIVDDELLAIQRLQKIVEETNAVKVVKTFENGDGLLEEIIKSNIDLVFLDINLPESSGIELASEIIENNERCRIVFVTAYDQYALKAFELGALDYILKPYSSERVHALIQRHMTSTQLTSVKFTIHAFNYFHIKKDGVELKNIRWRTTKARELFSFLVQHSEGVIRKDVLVELFWPDLDMKSAYDNLYTTIYQLRKTIEELGIGVRIVNSNHGYEIEFNSVEYDVIEWAEGIDEIETLMNRKSQGYLAKVIKVYTRVKELYKGHFLSEESSVWKENLKEQYMIMFFSISREVIQLLMREELYTEAILNSLHIQKLYPHLDYPYFVLMQLYSKLDDRQNVEKHYEKLKEMLEKEYGTSPNNAIRNWYQQWISLQFSS</sequence>
<dbReference type="InterPro" id="IPR051677">
    <property type="entry name" value="AfsR-DnrI-RedD_regulator"/>
</dbReference>
<dbReference type="Pfam" id="PF00072">
    <property type="entry name" value="Response_reg"/>
    <property type="match status" value="1"/>
</dbReference>
<dbReference type="Proteomes" id="UP001292084">
    <property type="component" value="Unassembled WGS sequence"/>
</dbReference>
<protein>
    <submittedName>
        <fullName evidence="8">Response regulator</fullName>
    </submittedName>
</protein>
<dbReference type="PANTHER" id="PTHR35807">
    <property type="entry name" value="TRANSCRIPTIONAL REGULATOR REDD-RELATED"/>
    <property type="match status" value="1"/>
</dbReference>
<dbReference type="Gene3D" id="3.40.50.2300">
    <property type="match status" value="1"/>
</dbReference>
<proteinExistence type="inferred from homology"/>
<dbReference type="InterPro" id="IPR036388">
    <property type="entry name" value="WH-like_DNA-bd_sf"/>
</dbReference>
<dbReference type="SMART" id="SM00448">
    <property type="entry name" value="REC"/>
    <property type="match status" value="1"/>
</dbReference>
<dbReference type="SMART" id="SM01043">
    <property type="entry name" value="BTAD"/>
    <property type="match status" value="1"/>
</dbReference>
<dbReference type="Gene3D" id="1.25.40.10">
    <property type="entry name" value="Tetratricopeptide repeat domain"/>
    <property type="match status" value="1"/>
</dbReference>
<evidence type="ECO:0000313" key="8">
    <source>
        <dbReference type="EMBL" id="MDZ5711364.1"/>
    </source>
</evidence>
<dbReference type="InterPro" id="IPR016032">
    <property type="entry name" value="Sig_transdc_resp-reg_C-effctor"/>
</dbReference>
<evidence type="ECO:0000259" key="7">
    <source>
        <dbReference type="PROSITE" id="PS50110"/>
    </source>
</evidence>
<dbReference type="SUPFAM" id="SSF48452">
    <property type="entry name" value="TPR-like"/>
    <property type="match status" value="1"/>
</dbReference>
<dbReference type="InterPro" id="IPR011990">
    <property type="entry name" value="TPR-like_helical_dom_sf"/>
</dbReference>
<evidence type="ECO:0000256" key="2">
    <source>
        <dbReference type="ARBA" id="ARBA00023012"/>
    </source>
</evidence>
<comment type="similarity">
    <text evidence="1">Belongs to the AfsR/DnrI/RedD regulatory family.</text>
</comment>
<keyword evidence="6" id="KW-0597">Phosphoprotein</keyword>
<feature type="modified residue" description="4-aspartylphosphate" evidence="6">
    <location>
        <position position="54"/>
    </location>
</feature>
<keyword evidence="3" id="KW-0805">Transcription regulation</keyword>
<dbReference type="EMBL" id="JAXQNN010000001">
    <property type="protein sequence ID" value="MDZ5711364.1"/>
    <property type="molecule type" value="Genomic_DNA"/>
</dbReference>
<evidence type="ECO:0000256" key="1">
    <source>
        <dbReference type="ARBA" id="ARBA00005820"/>
    </source>
</evidence>
<dbReference type="InterPro" id="IPR001789">
    <property type="entry name" value="Sig_transdc_resp-reg_receiver"/>
</dbReference>
<dbReference type="SMART" id="SM00862">
    <property type="entry name" value="Trans_reg_C"/>
    <property type="match status" value="1"/>
</dbReference>
<keyword evidence="4" id="KW-0238">DNA-binding</keyword>
<evidence type="ECO:0000313" key="9">
    <source>
        <dbReference type="Proteomes" id="UP001292084"/>
    </source>
</evidence>
<dbReference type="Pfam" id="PF03704">
    <property type="entry name" value="BTAD"/>
    <property type="match status" value="1"/>
</dbReference>
<dbReference type="SUPFAM" id="SSF46894">
    <property type="entry name" value="C-terminal effector domain of the bipartite response regulators"/>
    <property type="match status" value="1"/>
</dbReference>
<feature type="domain" description="Response regulatory" evidence="7">
    <location>
        <begin position="3"/>
        <end position="117"/>
    </location>
</feature>
<dbReference type="InterPro" id="IPR005158">
    <property type="entry name" value="BTAD"/>
</dbReference>
<organism evidence="8 9">
    <name type="scientific">Jeotgalibacillus haloalkalitolerans</name>
    <dbReference type="NCBI Taxonomy" id="3104292"/>
    <lineage>
        <taxon>Bacteria</taxon>
        <taxon>Bacillati</taxon>
        <taxon>Bacillota</taxon>
        <taxon>Bacilli</taxon>
        <taxon>Bacillales</taxon>
        <taxon>Caryophanaceae</taxon>
        <taxon>Jeotgalibacillus</taxon>
    </lineage>
</organism>
<dbReference type="PANTHER" id="PTHR35807:SF2">
    <property type="entry name" value="TRANSCRIPTIONAL ACTIVATOR DOMAIN"/>
    <property type="match status" value="1"/>
</dbReference>
<evidence type="ECO:0000256" key="3">
    <source>
        <dbReference type="ARBA" id="ARBA00023015"/>
    </source>
</evidence>
<dbReference type="InterPro" id="IPR011006">
    <property type="entry name" value="CheY-like_superfamily"/>
</dbReference>
<reference evidence="8 9" key="1">
    <citation type="submission" date="2023-12" db="EMBL/GenBank/DDBJ databases">
        <title>Jeotgalibacillus haloalkaliphilus sp. nov., a novel salt-tolerant bacteria, isolated from the estuary of the Fenhe River into the Yellow River.</title>
        <authorList>
            <person name="Li Y."/>
        </authorList>
    </citation>
    <scope>NUCLEOTIDE SEQUENCE [LARGE SCALE GENOMIC DNA]</scope>
    <source>
        <strain evidence="8 9">HH7-29</strain>
    </source>
</reference>
<comment type="caution">
    <text evidence="8">The sequence shown here is derived from an EMBL/GenBank/DDBJ whole genome shotgun (WGS) entry which is preliminary data.</text>
</comment>
<dbReference type="PROSITE" id="PS50110">
    <property type="entry name" value="RESPONSE_REGULATORY"/>
    <property type="match status" value="1"/>
</dbReference>
<evidence type="ECO:0000256" key="5">
    <source>
        <dbReference type="ARBA" id="ARBA00023163"/>
    </source>
</evidence>